<dbReference type="SUPFAM" id="SSF52266">
    <property type="entry name" value="SGNH hydrolase"/>
    <property type="match status" value="1"/>
</dbReference>
<dbReference type="InterPro" id="IPR051532">
    <property type="entry name" value="Ester_Hydrolysis_Enzymes"/>
</dbReference>
<dbReference type="Proteomes" id="UP000229740">
    <property type="component" value="Unassembled WGS sequence"/>
</dbReference>
<dbReference type="PANTHER" id="PTHR30383">
    <property type="entry name" value="THIOESTERASE 1/PROTEASE 1/LYSOPHOSPHOLIPASE L1"/>
    <property type="match status" value="1"/>
</dbReference>
<evidence type="ECO:0000259" key="1">
    <source>
        <dbReference type="Pfam" id="PF13472"/>
    </source>
</evidence>
<evidence type="ECO:0000313" key="3">
    <source>
        <dbReference type="Proteomes" id="UP000229740"/>
    </source>
</evidence>
<reference evidence="2 3" key="1">
    <citation type="submission" date="2017-10" db="EMBL/GenBank/DDBJ databases">
        <title>Novel microbial diversity and functional potential in the marine mammal oral microbiome.</title>
        <authorList>
            <person name="Dudek N.K."/>
            <person name="Sun C.L."/>
            <person name="Burstein D."/>
            <person name="Kantor R.S."/>
            <person name="Aliaga Goltsman D.S."/>
            <person name="Bik E.M."/>
            <person name="Thomas B.C."/>
            <person name="Banfield J.F."/>
            <person name="Relman D.A."/>
        </authorList>
    </citation>
    <scope>NUCLEOTIDE SEQUENCE [LARGE SCALE GENOMIC DNA]</scope>
    <source>
        <strain evidence="2">DOLZORAL124_49_17</strain>
    </source>
</reference>
<dbReference type="Pfam" id="PF13472">
    <property type="entry name" value="Lipase_GDSL_2"/>
    <property type="match status" value="1"/>
</dbReference>
<proteinExistence type="predicted"/>
<name>A0A2G6E077_9BACT</name>
<dbReference type="EMBL" id="PDPS01000086">
    <property type="protein sequence ID" value="PID55503.1"/>
    <property type="molecule type" value="Genomic_DNA"/>
</dbReference>
<organism evidence="2 3">
    <name type="scientific">candidate division KSB3 bacterium</name>
    <dbReference type="NCBI Taxonomy" id="2044937"/>
    <lineage>
        <taxon>Bacteria</taxon>
        <taxon>candidate division KSB3</taxon>
    </lineage>
</organism>
<protein>
    <submittedName>
        <fullName evidence="2">Hydrolase</fullName>
    </submittedName>
</protein>
<dbReference type="InterPro" id="IPR013830">
    <property type="entry name" value="SGNH_hydro"/>
</dbReference>
<feature type="domain" description="SGNH hydrolase-type esterase" evidence="1">
    <location>
        <begin position="6"/>
        <end position="194"/>
    </location>
</feature>
<comment type="caution">
    <text evidence="2">The sequence shown here is derived from an EMBL/GenBank/DDBJ whole genome shotgun (WGS) entry which is preliminary data.</text>
</comment>
<gene>
    <name evidence="2" type="ORF">CSB45_15695</name>
</gene>
<dbReference type="AlphaFoldDB" id="A0A2G6E077"/>
<accession>A0A2G6E077</accession>
<dbReference type="CDD" id="cd01839">
    <property type="entry name" value="SGNH_arylesterase_like"/>
    <property type="match status" value="1"/>
</dbReference>
<sequence length="211" mass="23216">MYEILCFGDSNTWGYRPENAQRYDRKTRWTGVLQKALGKGFFVMEEGLNGRTTVWDDPVEEGKNGSRQLLPCLESHKPLSLVILMLGTNDLKDRYSVPAIDIANSIGRLIEIIKKSNTGEGGKAPAILLLAPPPLGEISTSNESFAHGKAKSAKLGLYYENIACEKGCHFFNTASIIESSPVDGVHLSEKSHQILGTRLAEIVKNILLTQN</sequence>
<evidence type="ECO:0000313" key="2">
    <source>
        <dbReference type="EMBL" id="PID55503.1"/>
    </source>
</evidence>
<dbReference type="InterPro" id="IPR036514">
    <property type="entry name" value="SGNH_hydro_sf"/>
</dbReference>
<dbReference type="PANTHER" id="PTHR30383:SF29">
    <property type="entry name" value="SGNH HYDROLASE-TYPE ESTERASE DOMAIN-CONTAINING PROTEIN"/>
    <property type="match status" value="1"/>
</dbReference>
<keyword evidence="2" id="KW-0378">Hydrolase</keyword>
<dbReference type="Gene3D" id="3.40.50.1110">
    <property type="entry name" value="SGNH hydrolase"/>
    <property type="match status" value="1"/>
</dbReference>
<dbReference type="GO" id="GO:0016787">
    <property type="term" value="F:hydrolase activity"/>
    <property type="evidence" value="ECO:0007669"/>
    <property type="project" value="UniProtKB-KW"/>
</dbReference>